<keyword evidence="2" id="KW-0326">Glycosidase</keyword>
<dbReference type="EMBL" id="BMHY01000011">
    <property type="protein sequence ID" value="GGG83294.1"/>
    <property type="molecule type" value="Genomic_DNA"/>
</dbReference>
<proteinExistence type="inferred from homology"/>
<name>A0A917M7V2_9BACL</name>
<dbReference type="InterPro" id="IPR013780">
    <property type="entry name" value="Glyco_hydro_b"/>
</dbReference>
<dbReference type="GO" id="GO:0030246">
    <property type="term" value="F:carbohydrate binding"/>
    <property type="evidence" value="ECO:0007669"/>
    <property type="project" value="InterPro"/>
</dbReference>
<dbReference type="InterPro" id="IPR025887">
    <property type="entry name" value="Glyco_hydro_31_N_dom"/>
</dbReference>
<dbReference type="Pfam" id="PF13802">
    <property type="entry name" value="Gal_mutarotas_2"/>
    <property type="match status" value="1"/>
</dbReference>
<evidence type="ECO:0000313" key="7">
    <source>
        <dbReference type="Proteomes" id="UP000600247"/>
    </source>
</evidence>
<dbReference type="Pfam" id="PF01055">
    <property type="entry name" value="Glyco_hydro_31_2nd"/>
    <property type="match status" value="1"/>
</dbReference>
<dbReference type="SUPFAM" id="SSF51011">
    <property type="entry name" value="Glycosyl hydrolase domain"/>
    <property type="match status" value="1"/>
</dbReference>
<dbReference type="Proteomes" id="UP000600247">
    <property type="component" value="Unassembled WGS sequence"/>
</dbReference>
<accession>A0A917M7V2</accession>
<dbReference type="Gene3D" id="3.20.20.80">
    <property type="entry name" value="Glycosidases"/>
    <property type="match status" value="1"/>
</dbReference>
<reference evidence="6 7" key="1">
    <citation type="journal article" date="2014" name="Int. J. Syst. Evol. Microbiol.">
        <title>Complete genome sequence of Corynebacterium casei LMG S-19264T (=DSM 44701T), isolated from a smear-ripened cheese.</title>
        <authorList>
            <consortium name="US DOE Joint Genome Institute (JGI-PGF)"/>
            <person name="Walter F."/>
            <person name="Albersmeier A."/>
            <person name="Kalinowski J."/>
            <person name="Ruckert C."/>
        </authorList>
    </citation>
    <scope>NUCLEOTIDE SEQUENCE [LARGE SCALE GENOMIC DNA]</scope>
    <source>
        <strain evidence="6 7">CGMCC 1.15286</strain>
    </source>
</reference>
<dbReference type="PANTHER" id="PTHR22762">
    <property type="entry name" value="ALPHA-GLUCOSIDASE"/>
    <property type="match status" value="1"/>
</dbReference>
<organism evidence="6 7">
    <name type="scientific">Paenibacillus radicis</name>
    <name type="common">ex Gao et al. 2016</name>
    <dbReference type="NCBI Taxonomy" id="1737354"/>
    <lineage>
        <taxon>Bacteria</taxon>
        <taxon>Bacillati</taxon>
        <taxon>Bacillota</taxon>
        <taxon>Bacilli</taxon>
        <taxon>Bacillales</taxon>
        <taxon>Paenibacillaceae</taxon>
        <taxon>Paenibacillus</taxon>
    </lineage>
</organism>
<dbReference type="SUPFAM" id="SSF74650">
    <property type="entry name" value="Galactose mutarotase-like"/>
    <property type="match status" value="1"/>
</dbReference>
<feature type="domain" description="Glycosyl hydrolase family 31 C-terminal" evidence="5">
    <location>
        <begin position="620"/>
        <end position="705"/>
    </location>
</feature>
<evidence type="ECO:0000259" key="3">
    <source>
        <dbReference type="Pfam" id="PF01055"/>
    </source>
</evidence>
<feature type="domain" description="Glycoside hydrolase family 31 TIM barrel" evidence="3">
    <location>
        <begin position="309"/>
        <end position="612"/>
    </location>
</feature>
<feature type="domain" description="Glycoside hydrolase family 31 N-terminal" evidence="4">
    <location>
        <begin position="83"/>
        <end position="267"/>
    </location>
</feature>
<dbReference type="CDD" id="cd06593">
    <property type="entry name" value="GH31_xylosidase_YicI"/>
    <property type="match status" value="1"/>
</dbReference>
<dbReference type="CDD" id="cd14752">
    <property type="entry name" value="GH31_N"/>
    <property type="match status" value="1"/>
</dbReference>
<dbReference type="PANTHER" id="PTHR22762:SF144">
    <property type="entry name" value="ALPHA-XYLOSIDASE"/>
    <property type="match status" value="1"/>
</dbReference>
<dbReference type="InterPro" id="IPR011013">
    <property type="entry name" value="Gal_mutarotase_sf_dom"/>
</dbReference>
<dbReference type="AlphaFoldDB" id="A0A917M7V2"/>
<comment type="similarity">
    <text evidence="1 2">Belongs to the glycosyl hydrolase 31 family.</text>
</comment>
<keyword evidence="2" id="KW-0378">Hydrolase</keyword>
<keyword evidence="7" id="KW-1185">Reference proteome</keyword>
<gene>
    <name evidence="6" type="ORF">GCM10010918_46120</name>
</gene>
<dbReference type="InterPro" id="IPR000322">
    <property type="entry name" value="Glyco_hydro_31_TIM"/>
</dbReference>
<evidence type="ECO:0000256" key="2">
    <source>
        <dbReference type="RuleBase" id="RU361185"/>
    </source>
</evidence>
<dbReference type="InterPro" id="IPR017853">
    <property type="entry name" value="GH"/>
</dbReference>
<dbReference type="Pfam" id="PF21365">
    <property type="entry name" value="Glyco_hydro_31_3rd"/>
    <property type="match status" value="1"/>
</dbReference>
<evidence type="ECO:0008006" key="8">
    <source>
        <dbReference type="Google" id="ProtNLM"/>
    </source>
</evidence>
<dbReference type="InterPro" id="IPR048395">
    <property type="entry name" value="Glyco_hydro_31_C"/>
</dbReference>
<dbReference type="Gene3D" id="2.60.40.1760">
    <property type="entry name" value="glycosyl hydrolase (family 31)"/>
    <property type="match status" value="1"/>
</dbReference>
<dbReference type="RefSeq" id="WP_188891914.1">
    <property type="nucleotide sequence ID" value="NZ_BMHY01000011.1"/>
</dbReference>
<protein>
    <recommendedName>
        <fullName evidence="8">Alpha-xylosidase</fullName>
    </recommendedName>
</protein>
<dbReference type="GO" id="GO:0005975">
    <property type="term" value="P:carbohydrate metabolic process"/>
    <property type="evidence" value="ECO:0007669"/>
    <property type="project" value="InterPro"/>
</dbReference>
<dbReference type="SUPFAM" id="SSF51445">
    <property type="entry name" value="(Trans)glycosidases"/>
    <property type="match status" value="1"/>
</dbReference>
<evidence type="ECO:0000313" key="6">
    <source>
        <dbReference type="EMBL" id="GGG83294.1"/>
    </source>
</evidence>
<dbReference type="GO" id="GO:0004553">
    <property type="term" value="F:hydrolase activity, hydrolyzing O-glycosyl compounds"/>
    <property type="evidence" value="ECO:0007669"/>
    <property type="project" value="InterPro"/>
</dbReference>
<evidence type="ECO:0000259" key="4">
    <source>
        <dbReference type="Pfam" id="PF13802"/>
    </source>
</evidence>
<comment type="caution">
    <text evidence="6">The sequence shown here is derived from an EMBL/GenBank/DDBJ whole genome shotgun (WGS) entry which is preliminary data.</text>
</comment>
<evidence type="ECO:0000256" key="1">
    <source>
        <dbReference type="ARBA" id="ARBA00007806"/>
    </source>
</evidence>
<sequence>MTTIKYPLNRPFDVGAGFEEPSDTYFFASSAAAYDAETHQGQMQWQRYLRKPRLSFNQIDYPFAASQGWEFPDEYADQPVTDFQLAFLSERTIRLRVKTRPSFSRRTSDESSLMLEEGAADRRFQWESRQEGDSAVVYESRFGSVTVGFNPWKITIRNSDGEVLTETRHLSDSKSLLNSNQLPFAFRRSSADMGNQLAASFSLHPDEKLFGTGESFTRLNKRGQRIDLFTTDALSAQTPRMYKPIPFYLSSRGYGMFVHSTAPMTFDLGAAYDDTQTLYTGEEELDLFLFIGEPKDVLSEYTNLTGKSPLPPLWSFGLWMSRITYSSEAEVREVAEKLRINGIPTDVIHLDTGWFDKDWRCNYEFSAERFDDPGRMISDLKEQGLRVSLWQLPYFTPTNPLYGELIEKGYAVLTGEGNLPTDDAILDFSNPEAEQWYKEKIAGLLELGVGAIKVDFGEAAPLNGVYASGRNGYVEHNLYPLRYNRAVADITRQVNDEAIIWARSAWAGSQRYPIHWGGDAENTDSAMAASLRGGLSLGLSGFTFWSHDIGGFVESSPELLYRRWLPFGMLTSHSRCHGAPPTEPWAYGEDFIVYFRRVTELKYVLLPYIYTQAKLSADKGHPLLRALFFEFPNDPGAWLVEDQYMFGTDLLIAPIFEEKTERNVYLPPGEWIDFQTGTRWIGGSWQRIEAGDIPIILLVKAGAVIPQLKPALSTAFLDWGHVRFEAYAGSDGSIQEPLCCSLFEPSEQKLYAVEVQGSAVTVKDSDTGQADSTKLGWVTLTV</sequence>
<evidence type="ECO:0000259" key="5">
    <source>
        <dbReference type="Pfam" id="PF21365"/>
    </source>
</evidence>
<dbReference type="Gene3D" id="2.60.40.1180">
    <property type="entry name" value="Golgi alpha-mannosidase II"/>
    <property type="match status" value="1"/>
</dbReference>